<organism evidence="6 7">
    <name type="scientific">Galdieria yellowstonensis</name>
    <dbReference type="NCBI Taxonomy" id="3028027"/>
    <lineage>
        <taxon>Eukaryota</taxon>
        <taxon>Rhodophyta</taxon>
        <taxon>Bangiophyceae</taxon>
        <taxon>Galdieriales</taxon>
        <taxon>Galdieriaceae</taxon>
        <taxon>Galdieria</taxon>
    </lineage>
</organism>
<dbReference type="Pfam" id="PF00226">
    <property type="entry name" value="DnaJ"/>
    <property type="match status" value="1"/>
</dbReference>
<evidence type="ECO:0000256" key="3">
    <source>
        <dbReference type="ARBA" id="ARBA00023186"/>
    </source>
</evidence>
<dbReference type="GO" id="GO:0042407">
    <property type="term" value="P:cristae formation"/>
    <property type="evidence" value="ECO:0007669"/>
    <property type="project" value="TreeGrafter"/>
</dbReference>
<dbReference type="AlphaFoldDB" id="A0AAV9ICC9"/>
<dbReference type="GO" id="GO:0016020">
    <property type="term" value="C:membrane"/>
    <property type="evidence" value="ECO:0007669"/>
    <property type="project" value="UniProtKB-SubCell"/>
</dbReference>
<feature type="coiled-coil region" evidence="4">
    <location>
        <begin position="410"/>
        <end position="440"/>
    </location>
</feature>
<dbReference type="PRINTS" id="PR00625">
    <property type="entry name" value="JDOMAIN"/>
</dbReference>
<accession>A0AAV9ICC9</accession>
<dbReference type="InterPro" id="IPR052243">
    <property type="entry name" value="Mito_inner_membrane_organizer"/>
</dbReference>
<dbReference type="Gene3D" id="1.10.287.110">
    <property type="entry name" value="DnaJ domain"/>
    <property type="match status" value="1"/>
</dbReference>
<dbReference type="GO" id="GO:0005739">
    <property type="term" value="C:mitochondrion"/>
    <property type="evidence" value="ECO:0007669"/>
    <property type="project" value="GOC"/>
</dbReference>
<evidence type="ECO:0000256" key="1">
    <source>
        <dbReference type="ARBA" id="ARBA00004370"/>
    </source>
</evidence>
<dbReference type="Pfam" id="PF22774">
    <property type="entry name" value="DNAJC11_beta-barrel"/>
    <property type="match status" value="1"/>
</dbReference>
<dbReference type="InterPro" id="IPR018253">
    <property type="entry name" value="DnaJ_domain_CS"/>
</dbReference>
<dbReference type="SMART" id="SM00271">
    <property type="entry name" value="DnaJ"/>
    <property type="match status" value="1"/>
</dbReference>
<dbReference type="EMBL" id="JANCYU010000027">
    <property type="protein sequence ID" value="KAK4524974.1"/>
    <property type="molecule type" value="Genomic_DNA"/>
</dbReference>
<dbReference type="PANTHER" id="PTHR44157:SF1">
    <property type="entry name" value="DNAJ HOMOLOG SUBFAMILY C MEMBER 11"/>
    <property type="match status" value="1"/>
</dbReference>
<dbReference type="InterPro" id="IPR001623">
    <property type="entry name" value="DnaJ_domain"/>
</dbReference>
<dbReference type="PROSITE" id="PS00636">
    <property type="entry name" value="DNAJ_1"/>
    <property type="match status" value="1"/>
</dbReference>
<comment type="caution">
    <text evidence="6">The sequence shown here is derived from an EMBL/GenBank/DDBJ whole genome shotgun (WGS) entry which is preliminary data.</text>
</comment>
<dbReference type="PANTHER" id="PTHR44157">
    <property type="entry name" value="DNAJ HOMOLOG SUBFAMILY C MEMBER 11"/>
    <property type="match status" value="1"/>
</dbReference>
<evidence type="ECO:0000256" key="2">
    <source>
        <dbReference type="ARBA" id="ARBA00023136"/>
    </source>
</evidence>
<dbReference type="InterPro" id="IPR055225">
    <property type="entry name" value="DNAJC11-like_beta-barrel"/>
</dbReference>
<protein>
    <recommendedName>
        <fullName evidence="5">J domain-containing protein</fullName>
    </recommendedName>
</protein>
<evidence type="ECO:0000313" key="6">
    <source>
        <dbReference type="EMBL" id="KAK4524974.1"/>
    </source>
</evidence>
<proteinExistence type="predicted"/>
<dbReference type="Pfam" id="PF11875">
    <property type="entry name" value="DnaJ-like_C11_C"/>
    <property type="match status" value="1"/>
</dbReference>
<dbReference type="CDD" id="cd06257">
    <property type="entry name" value="DnaJ"/>
    <property type="match status" value="1"/>
</dbReference>
<dbReference type="InterPro" id="IPR036869">
    <property type="entry name" value="J_dom_sf"/>
</dbReference>
<name>A0AAV9ICC9_9RHOD</name>
<keyword evidence="7" id="KW-1185">Reference proteome</keyword>
<dbReference type="SUPFAM" id="SSF46565">
    <property type="entry name" value="Chaperone J-domain"/>
    <property type="match status" value="1"/>
</dbReference>
<keyword evidence="2" id="KW-0472">Membrane</keyword>
<keyword evidence="3" id="KW-0143">Chaperone</keyword>
<dbReference type="InterPro" id="IPR024586">
    <property type="entry name" value="DnaJ-like_C11_C"/>
</dbReference>
<evidence type="ECO:0000313" key="7">
    <source>
        <dbReference type="Proteomes" id="UP001300502"/>
    </source>
</evidence>
<evidence type="ECO:0000256" key="4">
    <source>
        <dbReference type="SAM" id="Coils"/>
    </source>
</evidence>
<evidence type="ECO:0000259" key="5">
    <source>
        <dbReference type="PROSITE" id="PS50076"/>
    </source>
</evidence>
<reference evidence="6 7" key="1">
    <citation type="submission" date="2022-07" db="EMBL/GenBank/DDBJ databases">
        <title>Genome-wide signatures of adaptation to extreme environments.</title>
        <authorList>
            <person name="Cho C.H."/>
            <person name="Yoon H.S."/>
        </authorList>
    </citation>
    <scope>NUCLEOTIDE SEQUENCE [LARGE SCALE GENOMIC DNA]</scope>
    <source>
        <strain evidence="6 7">108.79 E11</strain>
    </source>
</reference>
<gene>
    <name evidence="6" type="ORF">GAYE_SCF07G2878</name>
</gene>
<dbReference type="PROSITE" id="PS50076">
    <property type="entry name" value="DNAJ_2"/>
    <property type="match status" value="1"/>
</dbReference>
<keyword evidence="4" id="KW-0175">Coiled coil</keyword>
<comment type="subcellular location">
    <subcellularLocation>
        <location evidence="1">Membrane</location>
    </subcellularLocation>
</comment>
<feature type="domain" description="J" evidence="5">
    <location>
        <begin position="14"/>
        <end position="82"/>
    </location>
</feature>
<sequence length="562" mass="63198">MAKSNESSEDNDFDPYLVLNVSRNCGQDEIKNAYRKLCQTYHPDKHLSPDLKRKATEKFTVLNEAFEILSDPEKRRIYDEFGMEGIRAASNSLIKYEDIKARFQQSGHVGGSSYQRDNTFVVQNTAEVLVDATGIAVILEDLSEDEDYIVAPLVVSQLSLATRATVVLSRKDFVIFQYHIQSRRKASSHSLTITTRRQFSSNSYGEVSYIISSQRSLLEGVFSWKLWRRLSERSTGMIEGSYSPLQSQPLLAVTNTRQLSPNTSAQLTWTAGLAPGVLFAFQNTEDSRTATGSMKLGMLDTSVSFGYRRVVGQNGHWKARGRWSIRGWELEVGIGRDLFSYEAAWSVSVRVGLDGIILKCKAGRSGHQIQVPILVVAHPSPLTAIAASLVTSSLFALIQRGIIAPYQYRMDAKRKQKEREERLEKRMKEKNDALTALELMKPAIERCRSREESVSGGGLIIIRALYGASSEISKLSIDSTLENTEQVADVSDALQYFVEDSRLTLYATTKARLMGFWDPTIDSDEKKVLRIWYKFKNALHECEVDDFLPVELPLLSHRVGSS</sequence>
<dbReference type="Proteomes" id="UP001300502">
    <property type="component" value="Unassembled WGS sequence"/>
</dbReference>